<protein>
    <recommendedName>
        <fullName evidence="3">C2H2-type domain-containing protein</fullName>
    </recommendedName>
</protein>
<feature type="transmembrane region" description="Helical" evidence="2">
    <location>
        <begin position="544"/>
        <end position="562"/>
    </location>
</feature>
<gene>
    <name evidence="4" type="ORF">FVE85_2420</name>
</gene>
<keyword evidence="2" id="KW-1133">Transmembrane helix</keyword>
<dbReference type="PROSITE" id="PS50157">
    <property type="entry name" value="ZINC_FINGER_C2H2_2"/>
    <property type="match status" value="1"/>
</dbReference>
<name>A0A5J4YYR6_PORPP</name>
<keyword evidence="5" id="KW-1185">Reference proteome</keyword>
<evidence type="ECO:0000256" key="2">
    <source>
        <dbReference type="SAM" id="Phobius"/>
    </source>
</evidence>
<evidence type="ECO:0000313" key="5">
    <source>
        <dbReference type="Proteomes" id="UP000324585"/>
    </source>
</evidence>
<dbReference type="EMBL" id="VRMN01000003">
    <property type="protein sequence ID" value="KAA8496265.1"/>
    <property type="molecule type" value="Genomic_DNA"/>
</dbReference>
<proteinExistence type="predicted"/>
<comment type="caution">
    <text evidence="4">The sequence shown here is derived from an EMBL/GenBank/DDBJ whole genome shotgun (WGS) entry which is preliminary data.</text>
</comment>
<keyword evidence="1" id="KW-0479">Metal-binding</keyword>
<keyword evidence="1" id="KW-0863">Zinc-finger</keyword>
<dbReference type="GO" id="GO:0008270">
    <property type="term" value="F:zinc ion binding"/>
    <property type="evidence" value="ECO:0007669"/>
    <property type="project" value="UniProtKB-KW"/>
</dbReference>
<feature type="domain" description="C2H2-type" evidence="3">
    <location>
        <begin position="3"/>
        <end position="33"/>
    </location>
</feature>
<dbReference type="AlphaFoldDB" id="A0A5J4YYR6"/>
<keyword evidence="2" id="KW-0472">Membrane</keyword>
<evidence type="ECO:0000256" key="1">
    <source>
        <dbReference type="PROSITE-ProRule" id="PRU00042"/>
    </source>
</evidence>
<accession>A0A5J4YYR6</accession>
<evidence type="ECO:0000259" key="3">
    <source>
        <dbReference type="PROSITE" id="PS50157"/>
    </source>
</evidence>
<sequence>MGYKCGSGCGQEFTKKRNVMRHENNCINTGINAVGLCCHLCTYAYSVDMKSAASRKAARKRLQRHCVKVHKFVALASVQERFAEFAKFYVSQDCVWFEQGLNRLRHLYHIESEEQKVSRMVVTSSLPFPDHVTKYFATRADAGEEEMDDNGNTVQAVTALKLRWYPDEGDREFFCNLQDVCPGAELSLGVVDTYVKFVRACIRTVHTHRPDLLMLPVQGHSQEMASEVVNPFASRHFTCLAEATIRARRKTWARALEFYCIRLIGISLSEYVRMHPSGVVHAVQNLMNVVLDHTPAKLEKQSYVAVDFLRAHCVGRFDDGIVRLRSASTMVSFSASQLWLLRASALARTLEGNAFYSMPKTTLLSGCVFAESLYIVHAMLCRAAPVGISEWETTLIDEGVKVHRHRKSGVLVRPSVFGVLYMSCMERIRGLCVRALGPTYQVTVTGGLDRSSVISGSVRGGEDNIQRDRHEVSRAFVENLSCQEIDDLAVCAMLALSCANLLMRASSTVGITLASRDGASSVGNGGGNSIVLTEVVLKNKNLRLAIPTVLPMLCLLLCFFFLSSSVSEQDLTG</sequence>
<reference evidence="5" key="1">
    <citation type="journal article" date="2019" name="Nat. Commun.">
        <title>Expansion of phycobilisome linker gene families in mesophilic red algae.</title>
        <authorList>
            <person name="Lee J."/>
            <person name="Kim D."/>
            <person name="Bhattacharya D."/>
            <person name="Yoon H.S."/>
        </authorList>
    </citation>
    <scope>NUCLEOTIDE SEQUENCE [LARGE SCALE GENOMIC DNA]</scope>
    <source>
        <strain evidence="5">CCMP 1328</strain>
    </source>
</reference>
<keyword evidence="2" id="KW-0812">Transmembrane</keyword>
<dbReference type="Proteomes" id="UP000324585">
    <property type="component" value="Unassembled WGS sequence"/>
</dbReference>
<evidence type="ECO:0000313" key="4">
    <source>
        <dbReference type="EMBL" id="KAA8496265.1"/>
    </source>
</evidence>
<dbReference type="InterPro" id="IPR013087">
    <property type="entry name" value="Znf_C2H2_type"/>
</dbReference>
<keyword evidence="1" id="KW-0862">Zinc</keyword>
<organism evidence="4 5">
    <name type="scientific">Porphyridium purpureum</name>
    <name type="common">Red alga</name>
    <name type="synonym">Porphyridium cruentum</name>
    <dbReference type="NCBI Taxonomy" id="35688"/>
    <lineage>
        <taxon>Eukaryota</taxon>
        <taxon>Rhodophyta</taxon>
        <taxon>Bangiophyceae</taxon>
        <taxon>Porphyridiales</taxon>
        <taxon>Porphyridiaceae</taxon>
        <taxon>Porphyridium</taxon>
    </lineage>
</organism>